<proteinExistence type="predicted"/>
<reference evidence="1 2" key="1">
    <citation type="submission" date="2021-06" db="EMBL/GenBank/DDBJ databases">
        <title>Chromosome-level genome assembly of the red-tail catfish (Hemibagrus wyckioides).</title>
        <authorList>
            <person name="Shao F."/>
        </authorList>
    </citation>
    <scope>NUCLEOTIDE SEQUENCE [LARGE SCALE GENOMIC DNA]</scope>
    <source>
        <strain evidence="1">EC202008001</strain>
        <tissue evidence="1">Blood</tissue>
    </source>
</reference>
<dbReference type="Proteomes" id="UP000824219">
    <property type="component" value="Linkage Group LG16"/>
</dbReference>
<dbReference type="EMBL" id="JAHKSW010000016">
    <property type="protein sequence ID" value="KAG7322656.1"/>
    <property type="molecule type" value="Genomic_DNA"/>
</dbReference>
<name>A0A9D3SFR1_9TELE</name>
<gene>
    <name evidence="1" type="ORF">KOW79_014002</name>
</gene>
<evidence type="ECO:0000313" key="1">
    <source>
        <dbReference type="EMBL" id="KAG7322656.1"/>
    </source>
</evidence>
<sequence length="80" mass="8756">MLGFPLLPGFSCLRGESLGSKLTWQQLLRDISPTPPCTVNLPGTLSLKNRRIGDFLIKQKRRVCCASCNDLLAANLALLT</sequence>
<organism evidence="1 2">
    <name type="scientific">Hemibagrus wyckioides</name>
    <dbReference type="NCBI Taxonomy" id="337641"/>
    <lineage>
        <taxon>Eukaryota</taxon>
        <taxon>Metazoa</taxon>
        <taxon>Chordata</taxon>
        <taxon>Craniata</taxon>
        <taxon>Vertebrata</taxon>
        <taxon>Euteleostomi</taxon>
        <taxon>Actinopterygii</taxon>
        <taxon>Neopterygii</taxon>
        <taxon>Teleostei</taxon>
        <taxon>Ostariophysi</taxon>
        <taxon>Siluriformes</taxon>
        <taxon>Bagridae</taxon>
        <taxon>Hemibagrus</taxon>
    </lineage>
</organism>
<protein>
    <submittedName>
        <fullName evidence="1">Uncharacterized protein</fullName>
    </submittedName>
</protein>
<dbReference type="AlphaFoldDB" id="A0A9D3SFR1"/>
<keyword evidence="2" id="KW-1185">Reference proteome</keyword>
<evidence type="ECO:0000313" key="2">
    <source>
        <dbReference type="Proteomes" id="UP000824219"/>
    </source>
</evidence>
<comment type="caution">
    <text evidence="1">The sequence shown here is derived from an EMBL/GenBank/DDBJ whole genome shotgun (WGS) entry which is preliminary data.</text>
</comment>
<accession>A0A9D3SFR1</accession>